<reference evidence="3" key="1">
    <citation type="submission" date="2016-10" db="EMBL/GenBank/DDBJ databases">
        <authorList>
            <person name="Varghese N."/>
            <person name="Submissions S."/>
        </authorList>
    </citation>
    <scope>NUCLEOTIDE SEQUENCE [LARGE SCALE GENOMIC DNA]</scope>
    <source>
        <strain evidence="3">CGMCC 4.2126</strain>
    </source>
</reference>
<feature type="transmembrane region" description="Helical" evidence="1">
    <location>
        <begin position="15"/>
        <end position="38"/>
    </location>
</feature>
<keyword evidence="1" id="KW-1133">Transmembrane helix</keyword>
<keyword evidence="3" id="KW-1185">Reference proteome</keyword>
<evidence type="ECO:0008006" key="4">
    <source>
        <dbReference type="Google" id="ProtNLM"/>
    </source>
</evidence>
<dbReference type="EMBL" id="FOQY01000022">
    <property type="protein sequence ID" value="SFK31351.1"/>
    <property type="molecule type" value="Genomic_DNA"/>
</dbReference>
<evidence type="ECO:0000313" key="2">
    <source>
        <dbReference type="EMBL" id="SFK31351.1"/>
    </source>
</evidence>
<keyword evidence="1" id="KW-0472">Membrane</keyword>
<dbReference type="AlphaFoldDB" id="A0A1I3YJ99"/>
<dbReference type="GeneID" id="96301142"/>
<protein>
    <recommendedName>
        <fullName evidence="4">DUF4352 domain-containing protein</fullName>
    </recommendedName>
</protein>
<dbReference type="Proteomes" id="UP000199111">
    <property type="component" value="Unassembled WGS sequence"/>
</dbReference>
<organism evidence="2 3">
    <name type="scientific">Streptosporangium canum</name>
    <dbReference type="NCBI Taxonomy" id="324952"/>
    <lineage>
        <taxon>Bacteria</taxon>
        <taxon>Bacillati</taxon>
        <taxon>Actinomycetota</taxon>
        <taxon>Actinomycetes</taxon>
        <taxon>Streptosporangiales</taxon>
        <taxon>Streptosporangiaceae</taxon>
        <taxon>Streptosporangium</taxon>
    </lineage>
</organism>
<name>A0A1I3YJ99_9ACTN</name>
<dbReference type="RefSeq" id="WP_093889799.1">
    <property type="nucleotide sequence ID" value="NZ_FOQY01000022.1"/>
</dbReference>
<sequence>MTSPPGGETGKRRPIAVPVAALVIATGLGITAALGGFAEASEAPPQQLGPGSSLDQGEFTTKFTEARSLFQRDPFGGEGKRFLEIELEVTNKSDETTGVGAPGRGKTPGFMFAQSLLKMDPEIGGDLGPTVSVPDEGVPSRQLHPGMTSTVVVRYELPAGDRPPKQIKLDVGVFEEPETFNIDLGWVLVKDGDADDAPPKVAAQVTLPVNQGGTL</sequence>
<proteinExistence type="predicted"/>
<accession>A0A1I3YJ99</accession>
<gene>
    <name evidence="2" type="ORF">SAMN05216275_12239</name>
</gene>
<keyword evidence="1" id="KW-0812">Transmembrane</keyword>
<evidence type="ECO:0000256" key="1">
    <source>
        <dbReference type="SAM" id="Phobius"/>
    </source>
</evidence>
<evidence type="ECO:0000313" key="3">
    <source>
        <dbReference type="Proteomes" id="UP000199111"/>
    </source>
</evidence>